<dbReference type="EMBL" id="OC857193">
    <property type="protein sequence ID" value="CAD7624849.1"/>
    <property type="molecule type" value="Genomic_DNA"/>
</dbReference>
<dbReference type="GO" id="GO:0005634">
    <property type="term" value="C:nucleus"/>
    <property type="evidence" value="ECO:0007669"/>
    <property type="project" value="UniProtKB-SubCell"/>
</dbReference>
<evidence type="ECO:0000313" key="9">
    <source>
        <dbReference type="EMBL" id="CAD7624849.1"/>
    </source>
</evidence>
<dbReference type="PANTHER" id="PTHR12172:SF0">
    <property type="entry name" value="CELL CYCLE CHECKPOINT PROTEIN RAD17"/>
    <property type="match status" value="1"/>
</dbReference>
<evidence type="ECO:0000256" key="6">
    <source>
        <dbReference type="ARBA" id="ARBA00023242"/>
    </source>
</evidence>
<accession>A0A7R9KKI2</accession>
<dbReference type="Gene3D" id="3.40.50.300">
    <property type="entry name" value="P-loop containing nucleotide triphosphate hydrolases"/>
    <property type="match status" value="1"/>
</dbReference>
<evidence type="ECO:0000256" key="7">
    <source>
        <dbReference type="ARBA" id="ARBA00023306"/>
    </source>
</evidence>
<dbReference type="GO" id="GO:0005524">
    <property type="term" value="F:ATP binding"/>
    <property type="evidence" value="ECO:0007669"/>
    <property type="project" value="UniProtKB-KW"/>
</dbReference>
<feature type="compositionally biased region" description="Low complexity" evidence="8">
    <location>
        <begin position="38"/>
        <end position="51"/>
    </location>
</feature>
<keyword evidence="10" id="KW-1185">Reference proteome</keyword>
<dbReference type="GO" id="GO:0033314">
    <property type="term" value="P:mitotic DNA replication checkpoint signaling"/>
    <property type="evidence" value="ECO:0007669"/>
    <property type="project" value="TreeGrafter"/>
</dbReference>
<evidence type="ECO:0000256" key="8">
    <source>
        <dbReference type="SAM" id="MobiDB-lite"/>
    </source>
</evidence>
<evidence type="ECO:0008006" key="11">
    <source>
        <dbReference type="Google" id="ProtNLM"/>
    </source>
</evidence>
<evidence type="ECO:0000256" key="2">
    <source>
        <dbReference type="ARBA" id="ARBA00006168"/>
    </source>
</evidence>
<dbReference type="OrthoDB" id="10265971at2759"/>
<gene>
    <name evidence="9" type="ORF">OSB1V03_LOCUS5288</name>
</gene>
<dbReference type="SUPFAM" id="SSF52540">
    <property type="entry name" value="P-loop containing nucleoside triphosphate hydrolases"/>
    <property type="match status" value="1"/>
</dbReference>
<reference evidence="9" key="1">
    <citation type="submission" date="2020-11" db="EMBL/GenBank/DDBJ databases">
        <authorList>
            <person name="Tran Van P."/>
        </authorList>
    </citation>
    <scope>NUCLEOTIDE SEQUENCE</scope>
</reference>
<keyword evidence="4" id="KW-0227">DNA damage</keyword>
<dbReference type="GO" id="GO:0000077">
    <property type="term" value="P:DNA damage checkpoint signaling"/>
    <property type="evidence" value="ECO:0007669"/>
    <property type="project" value="TreeGrafter"/>
</dbReference>
<dbReference type="PANTHER" id="PTHR12172">
    <property type="entry name" value="CELL CYCLE CHECKPOINT PROTEIN RAD17"/>
    <property type="match status" value="1"/>
</dbReference>
<evidence type="ECO:0000313" key="10">
    <source>
        <dbReference type="Proteomes" id="UP000759131"/>
    </source>
</evidence>
<dbReference type="GO" id="GO:0003682">
    <property type="term" value="F:chromatin binding"/>
    <property type="evidence" value="ECO:0007669"/>
    <property type="project" value="TreeGrafter"/>
</dbReference>
<keyword evidence="6" id="KW-0539">Nucleus</keyword>
<dbReference type="GO" id="GO:0003689">
    <property type="term" value="F:DNA clamp loader activity"/>
    <property type="evidence" value="ECO:0007669"/>
    <property type="project" value="TreeGrafter"/>
</dbReference>
<evidence type="ECO:0000256" key="1">
    <source>
        <dbReference type="ARBA" id="ARBA00004123"/>
    </source>
</evidence>
<name>A0A7R9KKI2_9ACAR</name>
<dbReference type="GO" id="GO:0006281">
    <property type="term" value="P:DNA repair"/>
    <property type="evidence" value="ECO:0007669"/>
    <property type="project" value="InterPro"/>
</dbReference>
<dbReference type="EMBL" id="CAJPIZ010002618">
    <property type="protein sequence ID" value="CAG2105279.1"/>
    <property type="molecule type" value="Genomic_DNA"/>
</dbReference>
<dbReference type="InterPro" id="IPR004582">
    <property type="entry name" value="Checkpoint_prot_Rad17_Rad24"/>
</dbReference>
<sequence>MSKSVSNKWSDVWIKPSFDTSMAPKAKKRQFSEDTAEDTTTTTPDSQSADPLDSLVANDSKELAISSAKCKQLSQWFSNHFRHDSNGSKFLLLNGPTGTGKTTSLQVLAKEFSVEVIEYKTYSQWFDTVLDEEMNERRENVLKLENQIQDFKHFIDVSVRYAGSRLSFDDQTGAPVTSAPNGSRNRLILIEEFPNAFYLKPEALHKELRFYSKHFGHRLIPIVFIISETTNGHSDEYKLLPKALQMELQMSVISFKPITDNSLHKVIKKFTDNKLSRNEMQKLVDSSSGDVRNAVNNIQLVYRHLNTGNNKCDKKSRKIPKVDTMDSMCDHILRDPSLTITHAVGKVLYAKRQSDIQSNQSSNVSTSDVRVDSDYELPPHLSAFRRIPLMDSPQSIADKIVVSSDTFNGWLHQNYVDFCDSLESAQNCIQWLSQSDAFFTGEHHFNEKSVFESYQSSLAIGGLMFHLPASNRQMSDAEVMSDGRERRPPKRTFKPFDKPQTQAVNRWADSMKRQISETVCKCDPFSRVNSIVLDLMPFLSQMPQHLRLKDEYFKYLLSKIVSFDGNCDDKQFNERELCLAFSHSSVNRESESTNHTIIKTQITDKNENNCNFDANDEEDYTIEDSDCD</sequence>
<protein>
    <recommendedName>
        <fullName evidence="11">Cell cycle checkpoint protein RAD17</fullName>
    </recommendedName>
</protein>
<evidence type="ECO:0000256" key="4">
    <source>
        <dbReference type="ARBA" id="ARBA00022763"/>
    </source>
</evidence>
<comment type="subcellular location">
    <subcellularLocation>
        <location evidence="1">Nucleus</location>
    </subcellularLocation>
</comment>
<dbReference type="Proteomes" id="UP000759131">
    <property type="component" value="Unassembled WGS sequence"/>
</dbReference>
<dbReference type="Pfam" id="PF03215">
    <property type="entry name" value="Rad17"/>
    <property type="match status" value="1"/>
</dbReference>
<feature type="region of interest" description="Disordered" evidence="8">
    <location>
        <begin position="22"/>
        <end position="52"/>
    </location>
</feature>
<organism evidence="9">
    <name type="scientific">Medioppia subpectinata</name>
    <dbReference type="NCBI Taxonomy" id="1979941"/>
    <lineage>
        <taxon>Eukaryota</taxon>
        <taxon>Metazoa</taxon>
        <taxon>Ecdysozoa</taxon>
        <taxon>Arthropoda</taxon>
        <taxon>Chelicerata</taxon>
        <taxon>Arachnida</taxon>
        <taxon>Acari</taxon>
        <taxon>Acariformes</taxon>
        <taxon>Sarcoptiformes</taxon>
        <taxon>Oribatida</taxon>
        <taxon>Brachypylina</taxon>
        <taxon>Oppioidea</taxon>
        <taxon>Oppiidae</taxon>
        <taxon>Medioppia</taxon>
    </lineage>
</organism>
<proteinExistence type="inferred from homology"/>
<evidence type="ECO:0000256" key="5">
    <source>
        <dbReference type="ARBA" id="ARBA00022840"/>
    </source>
</evidence>
<dbReference type="InterPro" id="IPR027417">
    <property type="entry name" value="P-loop_NTPase"/>
</dbReference>
<dbReference type="AlphaFoldDB" id="A0A7R9KKI2"/>
<keyword evidence="5" id="KW-0067">ATP-binding</keyword>
<keyword evidence="7" id="KW-0131">Cell cycle</keyword>
<evidence type="ECO:0000256" key="3">
    <source>
        <dbReference type="ARBA" id="ARBA00022741"/>
    </source>
</evidence>
<comment type="similarity">
    <text evidence="2">Belongs to the rad17/RAD24 family.</text>
</comment>
<keyword evidence="3" id="KW-0547">Nucleotide-binding</keyword>